<reference evidence="1" key="1">
    <citation type="submission" date="2015-12" db="EMBL/GenBank/DDBJ databases">
        <title>De novo transcriptome assembly of four potential Pierce s Disease insect vectors from Arizona vineyards.</title>
        <authorList>
            <person name="Tassone E.E."/>
        </authorList>
    </citation>
    <scope>NUCLEOTIDE SEQUENCE</scope>
</reference>
<dbReference type="EMBL" id="GEDC01023297">
    <property type="protein sequence ID" value="JAS14001.1"/>
    <property type="molecule type" value="Transcribed_RNA"/>
</dbReference>
<protein>
    <submittedName>
        <fullName evidence="1">Uncharacterized protein</fullName>
    </submittedName>
</protein>
<sequence length="133" mass="15536">MSHVYHVDDLRQAELKCRKLHYHRDIEVVNPERHLPRPWVLGGHGVVEALQVALDPLEDHQELGHFPLPQVLRFNSVGHTDFPEGRYVACIIHIKEFLFVPQRVYCLFAYQRKFFGAILQSGIPKPLHETLRI</sequence>
<proteinExistence type="predicted"/>
<organism evidence="1">
    <name type="scientific">Clastoptera arizonana</name>
    <name type="common">Arizona spittle bug</name>
    <dbReference type="NCBI Taxonomy" id="38151"/>
    <lineage>
        <taxon>Eukaryota</taxon>
        <taxon>Metazoa</taxon>
        <taxon>Ecdysozoa</taxon>
        <taxon>Arthropoda</taxon>
        <taxon>Hexapoda</taxon>
        <taxon>Insecta</taxon>
        <taxon>Pterygota</taxon>
        <taxon>Neoptera</taxon>
        <taxon>Paraneoptera</taxon>
        <taxon>Hemiptera</taxon>
        <taxon>Auchenorrhyncha</taxon>
        <taxon>Cercopoidea</taxon>
        <taxon>Clastopteridae</taxon>
        <taxon>Clastoptera</taxon>
    </lineage>
</organism>
<dbReference type="AlphaFoldDB" id="A0A1B6CKY9"/>
<accession>A0A1B6CKY9</accession>
<evidence type="ECO:0000313" key="1">
    <source>
        <dbReference type="EMBL" id="JAS14001.1"/>
    </source>
</evidence>
<name>A0A1B6CKY9_9HEMI</name>
<gene>
    <name evidence="1" type="ORF">g.15402</name>
</gene>